<dbReference type="InterPro" id="IPR047141">
    <property type="entry name" value="Stealth"/>
</dbReference>
<dbReference type="EMBL" id="HBIP01003114">
    <property type="protein sequence ID" value="CAE0486305.1"/>
    <property type="molecule type" value="Transcribed_RNA"/>
</dbReference>
<proteinExistence type="inferred from homology"/>
<feature type="domain" description="Stealth protein CR2 conserved region 2" evidence="4">
    <location>
        <begin position="71"/>
        <end position="170"/>
    </location>
</feature>
<feature type="chain" id="PRO_5031342741" description="Stealth protein CR2 conserved region 2 domain-containing protein" evidence="3">
    <location>
        <begin position="25"/>
        <end position="368"/>
    </location>
</feature>
<dbReference type="Pfam" id="PF11380">
    <property type="entry name" value="Stealth_CR2"/>
    <property type="match status" value="1"/>
</dbReference>
<name>A0A7S3VI32_DUNTE</name>
<evidence type="ECO:0000256" key="2">
    <source>
        <dbReference type="ARBA" id="ARBA00022679"/>
    </source>
</evidence>
<dbReference type="PANTHER" id="PTHR24045">
    <property type="match status" value="1"/>
</dbReference>
<protein>
    <recommendedName>
        <fullName evidence="4">Stealth protein CR2 conserved region 2 domain-containing protein</fullName>
    </recommendedName>
</protein>
<sequence length="368" mass="41434">MASSKLEATVVLVLLTIWVPGIQGTLPVQPHSLNPVVDVVYTWVDTSDTRWAAAKQVHKFQNASPTQSLDNAGEILISLASLEARWPWIGKIHIATAFNQSFTLHTLSQQLQQKISFVDHTDFIPAEYLPTFSAPAIEANLHRIPGLSENFIYQNDDFFACPLTAADVFATRPGGFHEQKLKVFAMQAPLFYRIRACTNPKLWGFSLCNTKRAFVKRLPHAAFPSLLWHGAYFLTKQAYEHTWKVFSNEMHRVSAHRFRYYEANVQPVILVMNVAVSYGYQQLDHAHIFNGYGVQRQRAFVEDMAKGFDEKGYCQKGAITFYHQALAKSSAEVALSFCHAAFRAFFVGLNPTASNCFCAARPFGLKCT</sequence>
<reference evidence="5" key="1">
    <citation type="submission" date="2021-01" db="EMBL/GenBank/DDBJ databases">
        <authorList>
            <person name="Corre E."/>
            <person name="Pelletier E."/>
            <person name="Niang G."/>
            <person name="Scheremetjew M."/>
            <person name="Finn R."/>
            <person name="Kale V."/>
            <person name="Holt S."/>
            <person name="Cochrane G."/>
            <person name="Meng A."/>
            <person name="Brown T."/>
            <person name="Cohen L."/>
        </authorList>
    </citation>
    <scope>NUCLEOTIDE SEQUENCE</scope>
    <source>
        <strain evidence="5">CCMP1320</strain>
    </source>
</reference>
<organism evidence="5">
    <name type="scientific">Dunaliella tertiolecta</name>
    <name type="common">Green alga</name>
    <dbReference type="NCBI Taxonomy" id="3047"/>
    <lineage>
        <taxon>Eukaryota</taxon>
        <taxon>Viridiplantae</taxon>
        <taxon>Chlorophyta</taxon>
        <taxon>core chlorophytes</taxon>
        <taxon>Chlorophyceae</taxon>
        <taxon>CS clade</taxon>
        <taxon>Chlamydomonadales</taxon>
        <taxon>Dunaliellaceae</taxon>
        <taxon>Dunaliella</taxon>
    </lineage>
</organism>
<comment type="similarity">
    <text evidence="1">Belongs to the stealth family.</text>
</comment>
<gene>
    <name evidence="5" type="ORF">DTER00134_LOCUS1344</name>
</gene>
<accession>A0A7S3VI32</accession>
<dbReference type="InterPro" id="IPR021520">
    <property type="entry name" value="Stealth_CR2"/>
</dbReference>
<evidence type="ECO:0000259" key="4">
    <source>
        <dbReference type="Pfam" id="PF11380"/>
    </source>
</evidence>
<evidence type="ECO:0000256" key="3">
    <source>
        <dbReference type="SAM" id="SignalP"/>
    </source>
</evidence>
<dbReference type="GO" id="GO:0016772">
    <property type="term" value="F:transferase activity, transferring phosphorus-containing groups"/>
    <property type="evidence" value="ECO:0007669"/>
    <property type="project" value="InterPro"/>
</dbReference>
<evidence type="ECO:0000313" key="5">
    <source>
        <dbReference type="EMBL" id="CAE0486305.1"/>
    </source>
</evidence>
<keyword evidence="3" id="KW-0732">Signal</keyword>
<dbReference type="GO" id="GO:0005794">
    <property type="term" value="C:Golgi apparatus"/>
    <property type="evidence" value="ECO:0007669"/>
    <property type="project" value="TreeGrafter"/>
</dbReference>
<dbReference type="PANTHER" id="PTHR24045:SF0">
    <property type="entry name" value="N-ACETYLGLUCOSAMINE-1-PHOSPHOTRANSFERASE SUBUNITS ALPHA_BETA"/>
    <property type="match status" value="1"/>
</dbReference>
<dbReference type="AlphaFoldDB" id="A0A7S3VI32"/>
<evidence type="ECO:0000256" key="1">
    <source>
        <dbReference type="ARBA" id="ARBA00007583"/>
    </source>
</evidence>
<keyword evidence="2" id="KW-0808">Transferase</keyword>
<feature type="signal peptide" evidence="3">
    <location>
        <begin position="1"/>
        <end position="24"/>
    </location>
</feature>